<feature type="domain" description="Ketosynthase family 3 (KS3)" evidence="4">
    <location>
        <begin position="2"/>
        <end position="386"/>
    </location>
</feature>
<dbReference type="InterPro" id="IPR016039">
    <property type="entry name" value="Thiolase-like"/>
</dbReference>
<keyword evidence="6" id="KW-1185">Reference proteome</keyword>
<organism evidence="5 6">
    <name type="scientific">Lactococcus muris</name>
    <dbReference type="NCBI Taxonomy" id="2941330"/>
    <lineage>
        <taxon>Bacteria</taxon>
        <taxon>Bacillati</taxon>
        <taxon>Bacillota</taxon>
        <taxon>Bacilli</taxon>
        <taxon>Lactobacillales</taxon>
        <taxon>Streptococcaceae</taxon>
        <taxon>Lactococcus</taxon>
    </lineage>
</organism>
<evidence type="ECO:0000259" key="4">
    <source>
        <dbReference type="PROSITE" id="PS52004"/>
    </source>
</evidence>
<dbReference type="Gene3D" id="3.40.47.10">
    <property type="match status" value="3"/>
</dbReference>
<dbReference type="InterPro" id="IPR014031">
    <property type="entry name" value="Ketoacyl_synth_C"/>
</dbReference>
<dbReference type="Pfam" id="PF00109">
    <property type="entry name" value="ketoacyl-synt"/>
    <property type="match status" value="2"/>
</dbReference>
<dbReference type="PANTHER" id="PTHR11712:SF336">
    <property type="entry name" value="3-OXOACYL-[ACYL-CARRIER-PROTEIN] SYNTHASE, MITOCHONDRIAL"/>
    <property type="match status" value="1"/>
</dbReference>
<dbReference type="SUPFAM" id="SSF53901">
    <property type="entry name" value="Thiolase-like"/>
    <property type="match status" value="2"/>
</dbReference>
<evidence type="ECO:0000313" key="6">
    <source>
        <dbReference type="Proteomes" id="UP001565242"/>
    </source>
</evidence>
<comment type="similarity">
    <text evidence="1 3">Belongs to the thiolase-like superfamily. Beta-ketoacyl-ACP synthases family.</text>
</comment>
<dbReference type="InterPro" id="IPR020841">
    <property type="entry name" value="PKS_Beta-ketoAc_synthase_dom"/>
</dbReference>
<accession>A0ABV4D565</accession>
<dbReference type="SMART" id="SM00825">
    <property type="entry name" value="PKS_KS"/>
    <property type="match status" value="1"/>
</dbReference>
<sequence>MGNQVNITGVGIVSSLGKNLEEHKKNLFSQTEGIKQKRFINGEHELNSYVGAVESELEVPEKYQQETRNFKFAFLAFEEAISSANLQLEEEKDKKIAICLGTSLGGKVLGQELLYSFEDNRLDMSNDLFKKRSLHYIADELIAYHGIKASYYVISTACSASNNAVILGTQLLQDGKCDIAICGGCDELSDISLAGFTSLGAINKESPCQPYSTGSGISLGEGAGFIVLEKNKVGKYGKVLGGSITSDAYHITAPKATGEGAGQIALNLSEQSGVPLNKVDYINGHGTGTRANDGMEKSMIGKNFPLTVRVSSTKGQTGHTLGAAGIIETINCILAIEEKTVPATKTLDSYQEDCFVRNQNIPKYISYALNFSFAFGGNNSGVLLASKDTPEATFLASEDIHMDIISHASTLESLEDKSSRYENISKSFSKIRGLRYTDFSPSPKINPAQYRRMDNFSKMIAGTVAKAIERSSLDFKKIDLNKVGILFTTPSGPLEVVEDIEKQIRVEGYHQVSASKFPFTVMNAAAGMLSILFKIKGPVSVISSNVGFADGIIYAEEMMKNEKLSHVLIVSASQWTDFSLFAWEKLGYDPEKFRPSDYCSTLIVGNSSEKREARILGAEQIKYDNKVRTNEEIKHDLISLIEAELSIRGITFDTLKGVVWNANKKTEEKEYDVLRDWLAALDIPVYSLDELDFSSDGAGEELDYVLNKEDLKTGHYLIISYSRFGGLSTVLLEKI</sequence>
<gene>
    <name evidence="5" type="ORF">AALM99_00330</name>
</gene>
<dbReference type="InterPro" id="IPR014030">
    <property type="entry name" value="Ketoacyl_synth_N"/>
</dbReference>
<proteinExistence type="inferred from homology"/>
<evidence type="ECO:0000256" key="2">
    <source>
        <dbReference type="ARBA" id="ARBA00022679"/>
    </source>
</evidence>
<dbReference type="PROSITE" id="PS52004">
    <property type="entry name" value="KS3_2"/>
    <property type="match status" value="1"/>
</dbReference>
<name>A0ABV4D565_9LACT</name>
<dbReference type="InterPro" id="IPR000794">
    <property type="entry name" value="Beta-ketoacyl_synthase"/>
</dbReference>
<dbReference type="Pfam" id="PF02801">
    <property type="entry name" value="Ketoacyl-synt_C"/>
    <property type="match status" value="1"/>
</dbReference>
<evidence type="ECO:0000256" key="3">
    <source>
        <dbReference type="RuleBase" id="RU003694"/>
    </source>
</evidence>
<comment type="caution">
    <text evidence="5">The sequence shown here is derived from an EMBL/GenBank/DDBJ whole genome shotgun (WGS) entry which is preliminary data.</text>
</comment>
<dbReference type="CDD" id="cd00834">
    <property type="entry name" value="KAS_I_II"/>
    <property type="match status" value="1"/>
</dbReference>
<reference evidence="5 6" key="1">
    <citation type="submission" date="2024-03" db="EMBL/GenBank/DDBJ databases">
        <title>Mouse gut bacterial collection (mGBC) of GemPharmatech.</title>
        <authorList>
            <person name="He Y."/>
            <person name="Dong L."/>
            <person name="Wu D."/>
            <person name="Gao X."/>
            <person name="Lin Z."/>
        </authorList>
    </citation>
    <scope>NUCLEOTIDE SEQUENCE [LARGE SCALE GENOMIC DNA]</scope>
    <source>
        <strain evidence="5 6">20-218</strain>
    </source>
</reference>
<dbReference type="RefSeq" id="WP_369917581.1">
    <property type="nucleotide sequence ID" value="NZ_JBCLSQ010000001.1"/>
</dbReference>
<evidence type="ECO:0000313" key="5">
    <source>
        <dbReference type="EMBL" id="MEY8536891.1"/>
    </source>
</evidence>
<dbReference type="EMBL" id="JBCLSQ010000001">
    <property type="protein sequence ID" value="MEY8536891.1"/>
    <property type="molecule type" value="Genomic_DNA"/>
</dbReference>
<evidence type="ECO:0000256" key="1">
    <source>
        <dbReference type="ARBA" id="ARBA00008467"/>
    </source>
</evidence>
<protein>
    <submittedName>
        <fullName evidence="5">Beta-ketoacyl-[acyl-carrier-protein] synthase family protein</fullName>
    </submittedName>
</protein>
<dbReference type="PANTHER" id="PTHR11712">
    <property type="entry name" value="POLYKETIDE SYNTHASE-RELATED"/>
    <property type="match status" value="1"/>
</dbReference>
<keyword evidence="2 3" id="KW-0808">Transferase</keyword>
<dbReference type="Proteomes" id="UP001565242">
    <property type="component" value="Unassembled WGS sequence"/>
</dbReference>